<evidence type="ECO:0000256" key="4">
    <source>
        <dbReference type="ARBA" id="ARBA00023002"/>
    </source>
</evidence>
<sequence>MEPPYTAGLESIDREFDRIECSAEGTIPSWLSGTLLRNGPGRFEVGGQPVTHWFDGLAMVRRFRIQDGTVTVSNRFLRSKEYEHATHEGELRCDQFGTTAPSSVLDRLREMMNPTLTDNASISVDRIGQQPIAITETPNAVAFDAETLATEGGLDHNDGLSITGSLAHPHYDFNREMVVNMGVEFGRTSEYVLFERPTDSRIRREIGRVAADRPAYFHSFGLTERYAILLESPLRLDRTALLRHRPFIENYSWDDSLPSRFLIFDRESGAVVSRPAVDPCFVFHHVNAFELPAENRVVVDVIAFENSEVIQSLSLDRLRSGEEPVPGGELRRYRLPIEGGAVEERSLFSGPIEFPMINYRQVSTRPYRYLYACGHTNPPAIGLLNCLVKYDLETGTRSVWHEPGVYPTEPVFVDRAPAPVPGVDTGTDEDDGVVLSVLLDTRSDRSALLVLDAASFSELARARLPAGFPFGFHGQWYPDDGRPHRTMP</sequence>
<keyword evidence="5" id="KW-0408">Iron</keyword>
<evidence type="ECO:0000256" key="2">
    <source>
        <dbReference type="ARBA" id="ARBA00006787"/>
    </source>
</evidence>
<dbReference type="GO" id="GO:0016491">
    <property type="term" value="F:oxidoreductase activity"/>
    <property type="evidence" value="ECO:0007669"/>
    <property type="project" value="UniProtKB-KW"/>
</dbReference>
<dbReference type="PANTHER" id="PTHR10543:SF24">
    <property type="entry name" value="CAROTENOID ISOMEROOXYGENASE"/>
    <property type="match status" value="1"/>
</dbReference>
<evidence type="ECO:0000256" key="5">
    <source>
        <dbReference type="ARBA" id="ARBA00023004"/>
    </source>
</evidence>
<gene>
    <name evidence="6" type="ORF">ACFSBW_06200</name>
</gene>
<evidence type="ECO:0000256" key="3">
    <source>
        <dbReference type="ARBA" id="ARBA00022723"/>
    </source>
</evidence>
<comment type="similarity">
    <text evidence="2">Belongs to the carotenoid oxygenase family.</text>
</comment>
<dbReference type="InterPro" id="IPR004294">
    <property type="entry name" value="Carotenoid_Oase"/>
</dbReference>
<accession>A0ABD6D5G2</accession>
<evidence type="ECO:0000256" key="1">
    <source>
        <dbReference type="ARBA" id="ARBA00001954"/>
    </source>
</evidence>
<dbReference type="EMBL" id="JBHUDM010000002">
    <property type="protein sequence ID" value="MFD1641464.1"/>
    <property type="molecule type" value="Genomic_DNA"/>
</dbReference>
<dbReference type="PANTHER" id="PTHR10543">
    <property type="entry name" value="BETA-CAROTENE DIOXYGENASE"/>
    <property type="match status" value="1"/>
</dbReference>
<dbReference type="GO" id="GO:0046872">
    <property type="term" value="F:metal ion binding"/>
    <property type="evidence" value="ECO:0007669"/>
    <property type="project" value="UniProtKB-KW"/>
</dbReference>
<protein>
    <submittedName>
        <fullName evidence="6">Carotenoid oxygenase family protein</fullName>
    </submittedName>
</protein>
<dbReference type="AlphaFoldDB" id="A0ABD6D5G2"/>
<dbReference type="Proteomes" id="UP001597052">
    <property type="component" value="Unassembled WGS sequence"/>
</dbReference>
<organism evidence="6 7">
    <name type="scientific">Halohasta litorea</name>
    <dbReference type="NCBI Taxonomy" id="869891"/>
    <lineage>
        <taxon>Archaea</taxon>
        <taxon>Methanobacteriati</taxon>
        <taxon>Methanobacteriota</taxon>
        <taxon>Stenosarchaea group</taxon>
        <taxon>Halobacteria</taxon>
        <taxon>Halobacteriales</taxon>
        <taxon>Haloferacaceae</taxon>
        <taxon>Halohasta</taxon>
    </lineage>
</organism>
<keyword evidence="3" id="KW-0479">Metal-binding</keyword>
<reference evidence="6 7" key="1">
    <citation type="journal article" date="2019" name="Int. J. Syst. Evol. Microbiol.">
        <title>The Global Catalogue of Microorganisms (GCM) 10K type strain sequencing project: providing services to taxonomists for standard genome sequencing and annotation.</title>
        <authorList>
            <consortium name="The Broad Institute Genomics Platform"/>
            <consortium name="The Broad Institute Genome Sequencing Center for Infectious Disease"/>
            <person name="Wu L."/>
            <person name="Ma J."/>
        </authorList>
    </citation>
    <scope>NUCLEOTIDE SEQUENCE [LARGE SCALE GENOMIC DNA]</scope>
    <source>
        <strain evidence="6 7">CGMCC 1.10593</strain>
    </source>
</reference>
<dbReference type="RefSeq" id="WP_256396932.1">
    <property type="nucleotide sequence ID" value="NZ_JANHDJ010000005.1"/>
</dbReference>
<keyword evidence="7" id="KW-1185">Reference proteome</keyword>
<comment type="cofactor">
    <cofactor evidence="1">
        <name>Fe(2+)</name>
        <dbReference type="ChEBI" id="CHEBI:29033"/>
    </cofactor>
</comment>
<dbReference type="Pfam" id="PF03055">
    <property type="entry name" value="RPE65"/>
    <property type="match status" value="1"/>
</dbReference>
<evidence type="ECO:0000313" key="7">
    <source>
        <dbReference type="Proteomes" id="UP001597052"/>
    </source>
</evidence>
<keyword evidence="4" id="KW-0560">Oxidoreductase</keyword>
<proteinExistence type="inferred from homology"/>
<comment type="caution">
    <text evidence="6">The sequence shown here is derived from an EMBL/GenBank/DDBJ whole genome shotgun (WGS) entry which is preliminary data.</text>
</comment>
<evidence type="ECO:0000313" key="6">
    <source>
        <dbReference type="EMBL" id="MFD1641464.1"/>
    </source>
</evidence>
<name>A0ABD6D5G2_9EURY</name>